<dbReference type="AlphaFoldDB" id="A0A7M5XFS7"/>
<feature type="transmembrane region" description="Helical" evidence="2">
    <location>
        <begin position="137"/>
        <end position="160"/>
    </location>
</feature>
<feature type="region of interest" description="Disordered" evidence="1">
    <location>
        <begin position="1"/>
        <end position="69"/>
    </location>
</feature>
<dbReference type="EnsemblMetazoa" id="CLYHEMT022785.1">
    <property type="protein sequence ID" value="CLYHEMP022785.1"/>
    <property type="gene ID" value="CLYHEMG022785"/>
</dbReference>
<reference evidence="3" key="1">
    <citation type="submission" date="2021-01" db="UniProtKB">
        <authorList>
            <consortium name="EnsemblMetazoa"/>
        </authorList>
    </citation>
    <scope>IDENTIFICATION</scope>
</reference>
<dbReference type="GeneID" id="136817522"/>
<evidence type="ECO:0000313" key="3">
    <source>
        <dbReference type="EnsemblMetazoa" id="CLYHEMP022785.1"/>
    </source>
</evidence>
<dbReference type="InterPro" id="IPR040350">
    <property type="entry name" value="TMEM272"/>
</dbReference>
<dbReference type="PANTHER" id="PTHR33444">
    <property type="entry name" value="SI:DKEY-19B23.12-RELATED"/>
    <property type="match status" value="1"/>
</dbReference>
<keyword evidence="2" id="KW-0812">Transmembrane</keyword>
<feature type="transmembrane region" description="Helical" evidence="2">
    <location>
        <begin position="103"/>
        <end position="125"/>
    </location>
</feature>
<protein>
    <submittedName>
        <fullName evidence="3">Uncharacterized protein</fullName>
    </submittedName>
</protein>
<accession>A0A7M5XFS7</accession>
<feature type="compositionally biased region" description="Polar residues" evidence="1">
    <location>
        <begin position="42"/>
        <end position="60"/>
    </location>
</feature>
<keyword evidence="2" id="KW-1133">Transmembrane helix</keyword>
<organism evidence="3 4">
    <name type="scientific">Clytia hemisphaerica</name>
    <dbReference type="NCBI Taxonomy" id="252671"/>
    <lineage>
        <taxon>Eukaryota</taxon>
        <taxon>Metazoa</taxon>
        <taxon>Cnidaria</taxon>
        <taxon>Hydrozoa</taxon>
        <taxon>Hydroidolina</taxon>
        <taxon>Leptothecata</taxon>
        <taxon>Obeliida</taxon>
        <taxon>Clytiidae</taxon>
        <taxon>Clytia</taxon>
    </lineage>
</organism>
<dbReference type="RefSeq" id="XP_066929949.1">
    <property type="nucleotide sequence ID" value="XM_067073848.1"/>
</dbReference>
<keyword evidence="2" id="KW-0472">Membrane</keyword>
<feature type="transmembrane region" description="Helical" evidence="2">
    <location>
        <begin position="181"/>
        <end position="202"/>
    </location>
</feature>
<dbReference type="OrthoDB" id="6157510at2759"/>
<sequence>MASIEEGQEEKESTPLLQSEEEETPKDLEKSKGDGVVGEGSVQENGTTTNGNERSTTNEDSSPAASPPSYESLFGKMKDCTGETLNAFDFMHDSANILLQTNLCMIVMLVMLALPIASIVLGSLYIDQCPKKHYIPIYLIVVGSFSIFQQLLNICTRFTRRNDNDSGQRHLSCDCYRCCRSVINLFVFMWFIAGNVWIYSAYEPNYTDRSSPDFCHKTLYLFAFWMTTSVYIVLALSCCCIGCFACGSACCTVFREE</sequence>
<evidence type="ECO:0000256" key="2">
    <source>
        <dbReference type="SAM" id="Phobius"/>
    </source>
</evidence>
<feature type="transmembrane region" description="Helical" evidence="2">
    <location>
        <begin position="222"/>
        <end position="254"/>
    </location>
</feature>
<name>A0A7M5XFS7_9CNID</name>
<keyword evidence="4" id="KW-1185">Reference proteome</keyword>
<dbReference type="Proteomes" id="UP000594262">
    <property type="component" value="Unplaced"/>
</dbReference>
<dbReference type="PANTHER" id="PTHR33444:SF2">
    <property type="entry name" value="MARVEL DOMAIN-CONTAINING PROTEIN"/>
    <property type="match status" value="1"/>
</dbReference>
<evidence type="ECO:0000313" key="4">
    <source>
        <dbReference type="Proteomes" id="UP000594262"/>
    </source>
</evidence>
<proteinExistence type="predicted"/>
<evidence type="ECO:0000256" key="1">
    <source>
        <dbReference type="SAM" id="MobiDB-lite"/>
    </source>
</evidence>